<keyword evidence="4 8" id="KW-0547">Nucleotide-binding</keyword>
<evidence type="ECO:0000256" key="3">
    <source>
        <dbReference type="ARBA" id="ARBA00022727"/>
    </source>
</evidence>
<dbReference type="GO" id="GO:0006233">
    <property type="term" value="P:dTDP biosynthetic process"/>
    <property type="evidence" value="ECO:0007669"/>
    <property type="project" value="InterPro"/>
</dbReference>
<comment type="function">
    <text evidence="8">Phosphorylation of dTMP to form dTDP in both de novo and salvage pathways of dTTP synthesis.</text>
</comment>
<dbReference type="EMBL" id="PEXU01000011">
    <property type="protein sequence ID" value="PIS42945.1"/>
    <property type="molecule type" value="Genomic_DNA"/>
</dbReference>
<comment type="caution">
    <text evidence="8">Lacks conserved residue(s) required for the propagation of feature annotation.</text>
</comment>
<evidence type="ECO:0000313" key="10">
    <source>
        <dbReference type="EMBL" id="PIS42945.1"/>
    </source>
</evidence>
<dbReference type="Gene3D" id="3.40.50.300">
    <property type="entry name" value="P-loop containing nucleotide triphosphate hydrolases"/>
    <property type="match status" value="1"/>
</dbReference>
<protein>
    <recommendedName>
        <fullName evidence="8">Thymidylate kinase</fullName>
        <ecNumber evidence="8">2.7.4.9</ecNumber>
    </recommendedName>
    <alternativeName>
        <fullName evidence="8">dTMP kinase</fullName>
    </alternativeName>
</protein>
<comment type="similarity">
    <text evidence="1 8">Belongs to the thymidylate kinase family.</text>
</comment>
<dbReference type="PANTHER" id="PTHR10344:SF4">
    <property type="entry name" value="UMP-CMP KINASE 2, MITOCHONDRIAL"/>
    <property type="match status" value="1"/>
</dbReference>
<evidence type="ECO:0000256" key="1">
    <source>
        <dbReference type="ARBA" id="ARBA00009776"/>
    </source>
</evidence>
<evidence type="ECO:0000256" key="8">
    <source>
        <dbReference type="HAMAP-Rule" id="MF_00165"/>
    </source>
</evidence>
<dbReference type="GO" id="GO:0005524">
    <property type="term" value="F:ATP binding"/>
    <property type="evidence" value="ECO:0007669"/>
    <property type="project" value="UniProtKB-UniRule"/>
</dbReference>
<organism evidence="10 11">
    <name type="scientific">Candidatus Kerfeldbacteria bacterium CG08_land_8_20_14_0_20_40_16</name>
    <dbReference type="NCBI Taxonomy" id="2014244"/>
    <lineage>
        <taxon>Bacteria</taxon>
        <taxon>Candidatus Kerfeldiibacteriota</taxon>
    </lineage>
</organism>
<comment type="caution">
    <text evidence="10">The sequence shown here is derived from an EMBL/GenBank/DDBJ whole genome shotgun (WGS) entry which is preliminary data.</text>
</comment>
<gene>
    <name evidence="8" type="primary">tmk</name>
    <name evidence="10" type="ORF">COT24_00925</name>
</gene>
<evidence type="ECO:0000259" key="9">
    <source>
        <dbReference type="Pfam" id="PF02223"/>
    </source>
</evidence>
<keyword evidence="6 8" id="KW-0067">ATP-binding</keyword>
<dbReference type="GO" id="GO:0006227">
    <property type="term" value="P:dUDP biosynthetic process"/>
    <property type="evidence" value="ECO:0007669"/>
    <property type="project" value="TreeGrafter"/>
</dbReference>
<dbReference type="InterPro" id="IPR018094">
    <property type="entry name" value="Thymidylate_kinase"/>
</dbReference>
<keyword evidence="3 8" id="KW-0545">Nucleotide biosynthesis</keyword>
<evidence type="ECO:0000256" key="6">
    <source>
        <dbReference type="ARBA" id="ARBA00022840"/>
    </source>
</evidence>
<keyword evidence="2 8" id="KW-0808">Transferase</keyword>
<accession>A0A2H0YWT5</accession>
<dbReference type="Proteomes" id="UP000231542">
    <property type="component" value="Unassembled WGS sequence"/>
</dbReference>
<proteinExistence type="inferred from homology"/>
<feature type="domain" description="Thymidylate kinase-like" evidence="9">
    <location>
        <begin position="10"/>
        <end position="199"/>
    </location>
</feature>
<dbReference type="Pfam" id="PF02223">
    <property type="entry name" value="Thymidylate_kin"/>
    <property type="match status" value="1"/>
</dbReference>
<dbReference type="InterPro" id="IPR027417">
    <property type="entry name" value="P-loop_NTPase"/>
</dbReference>
<comment type="catalytic activity">
    <reaction evidence="7 8">
        <text>dTMP + ATP = dTDP + ADP</text>
        <dbReference type="Rhea" id="RHEA:13517"/>
        <dbReference type="ChEBI" id="CHEBI:30616"/>
        <dbReference type="ChEBI" id="CHEBI:58369"/>
        <dbReference type="ChEBI" id="CHEBI:63528"/>
        <dbReference type="ChEBI" id="CHEBI:456216"/>
        <dbReference type="EC" id="2.7.4.9"/>
    </reaction>
</comment>
<dbReference type="AlphaFoldDB" id="A0A2H0YWT5"/>
<name>A0A2H0YWT5_9BACT</name>
<dbReference type="EC" id="2.7.4.9" evidence="8"/>
<dbReference type="SUPFAM" id="SSF52540">
    <property type="entry name" value="P-loop containing nucleoside triphosphate hydrolases"/>
    <property type="match status" value="1"/>
</dbReference>
<evidence type="ECO:0000256" key="7">
    <source>
        <dbReference type="ARBA" id="ARBA00048743"/>
    </source>
</evidence>
<sequence length="227" mass="26175">MKKKGKLIVIDGLDGSGKATQTKLLVQRLKKEKYQVAVTDFPQYYTSFFGKMVGRYLAGEFGKANQVNPYLASILYALDRFEAKEKMKKWLSEGKIVISNRYVSANQIHQTAKIKGKKEKEKFLKWLDQMEYKVFGIPRPNLIIFLNIPFRIGQRLVIKKGTRGYLKGVKRDIHESSKSHLSAAQRQVLDLANKYTKWKKVDCVKGNKLLSKKEISEAVWEIVMKVL</sequence>
<dbReference type="GO" id="GO:0005737">
    <property type="term" value="C:cytoplasm"/>
    <property type="evidence" value="ECO:0007669"/>
    <property type="project" value="TreeGrafter"/>
</dbReference>
<dbReference type="PANTHER" id="PTHR10344">
    <property type="entry name" value="THYMIDYLATE KINASE"/>
    <property type="match status" value="1"/>
</dbReference>
<dbReference type="GO" id="GO:0004798">
    <property type="term" value="F:dTMP kinase activity"/>
    <property type="evidence" value="ECO:0007669"/>
    <property type="project" value="UniProtKB-UniRule"/>
</dbReference>
<keyword evidence="5 8" id="KW-0418">Kinase</keyword>
<reference evidence="10 11" key="1">
    <citation type="submission" date="2017-09" db="EMBL/GenBank/DDBJ databases">
        <title>Depth-based differentiation of microbial function through sediment-hosted aquifers and enrichment of novel symbionts in the deep terrestrial subsurface.</title>
        <authorList>
            <person name="Probst A.J."/>
            <person name="Ladd B."/>
            <person name="Jarett J.K."/>
            <person name="Geller-Mcgrath D.E."/>
            <person name="Sieber C.M."/>
            <person name="Emerson J.B."/>
            <person name="Anantharaman K."/>
            <person name="Thomas B.C."/>
            <person name="Malmstrom R."/>
            <person name="Stieglmeier M."/>
            <person name="Klingl A."/>
            <person name="Woyke T."/>
            <person name="Ryan C.M."/>
            <person name="Banfield J.F."/>
        </authorList>
    </citation>
    <scope>NUCLEOTIDE SEQUENCE [LARGE SCALE GENOMIC DNA]</scope>
    <source>
        <strain evidence="10">CG08_land_8_20_14_0_20_40_16</strain>
    </source>
</reference>
<evidence type="ECO:0000256" key="5">
    <source>
        <dbReference type="ARBA" id="ARBA00022777"/>
    </source>
</evidence>
<evidence type="ECO:0000256" key="4">
    <source>
        <dbReference type="ARBA" id="ARBA00022741"/>
    </source>
</evidence>
<evidence type="ECO:0000256" key="2">
    <source>
        <dbReference type="ARBA" id="ARBA00022679"/>
    </source>
</evidence>
<dbReference type="HAMAP" id="MF_00165">
    <property type="entry name" value="Thymidylate_kinase"/>
    <property type="match status" value="1"/>
</dbReference>
<dbReference type="InterPro" id="IPR039430">
    <property type="entry name" value="Thymidylate_kin-like_dom"/>
</dbReference>
<dbReference type="GO" id="GO:0006235">
    <property type="term" value="P:dTTP biosynthetic process"/>
    <property type="evidence" value="ECO:0007669"/>
    <property type="project" value="UniProtKB-UniRule"/>
</dbReference>
<evidence type="ECO:0000313" key="11">
    <source>
        <dbReference type="Proteomes" id="UP000231542"/>
    </source>
</evidence>
<dbReference type="CDD" id="cd01672">
    <property type="entry name" value="TMPK"/>
    <property type="match status" value="1"/>
</dbReference>